<sequence length="69" mass="7313">MHVTPEAGLRHDAFEGMKRLTPPIEAFVRWNQTSTLVVIAAPTGAGAAASVSTRQAPPMSTSLGRKRAL</sequence>
<feature type="compositionally biased region" description="Polar residues" evidence="1">
    <location>
        <begin position="50"/>
        <end position="63"/>
    </location>
</feature>
<proteinExistence type="predicted"/>
<evidence type="ECO:0000313" key="2">
    <source>
        <dbReference type="EMBL" id="GGJ22978.1"/>
    </source>
</evidence>
<reference evidence="2" key="2">
    <citation type="submission" date="2020-09" db="EMBL/GenBank/DDBJ databases">
        <authorList>
            <person name="Sun Q."/>
            <person name="Zhou Y."/>
        </authorList>
    </citation>
    <scope>NUCLEOTIDE SEQUENCE</scope>
    <source>
        <strain evidence="2">CGMCC 1.3617</strain>
    </source>
</reference>
<feature type="region of interest" description="Disordered" evidence="1">
    <location>
        <begin position="47"/>
        <end position="69"/>
    </location>
</feature>
<evidence type="ECO:0000256" key="1">
    <source>
        <dbReference type="SAM" id="MobiDB-lite"/>
    </source>
</evidence>
<comment type="caution">
    <text evidence="2">The sequence shown here is derived from an EMBL/GenBank/DDBJ whole genome shotgun (WGS) entry which is preliminary data.</text>
</comment>
<dbReference type="Proteomes" id="UP000661507">
    <property type="component" value="Unassembled WGS sequence"/>
</dbReference>
<keyword evidence="3" id="KW-1185">Reference proteome</keyword>
<dbReference type="EMBL" id="BMKW01000008">
    <property type="protein sequence ID" value="GGJ22978.1"/>
    <property type="molecule type" value="Genomic_DNA"/>
</dbReference>
<evidence type="ECO:0000313" key="3">
    <source>
        <dbReference type="Proteomes" id="UP000661507"/>
    </source>
</evidence>
<accession>A0A917KQN9</accession>
<protein>
    <submittedName>
        <fullName evidence="2">Uncharacterized protein</fullName>
    </submittedName>
</protein>
<organism evidence="2 3">
    <name type="scientific">Neoroseomonas lacus</name>
    <dbReference type="NCBI Taxonomy" id="287609"/>
    <lineage>
        <taxon>Bacteria</taxon>
        <taxon>Pseudomonadati</taxon>
        <taxon>Pseudomonadota</taxon>
        <taxon>Alphaproteobacteria</taxon>
        <taxon>Acetobacterales</taxon>
        <taxon>Acetobacteraceae</taxon>
        <taxon>Neoroseomonas</taxon>
    </lineage>
</organism>
<gene>
    <name evidence="2" type="ORF">GCM10011320_32760</name>
</gene>
<dbReference type="AlphaFoldDB" id="A0A917KQN9"/>
<reference evidence="2" key="1">
    <citation type="journal article" date="2014" name="Int. J. Syst. Evol. Microbiol.">
        <title>Complete genome sequence of Corynebacterium casei LMG S-19264T (=DSM 44701T), isolated from a smear-ripened cheese.</title>
        <authorList>
            <consortium name="US DOE Joint Genome Institute (JGI-PGF)"/>
            <person name="Walter F."/>
            <person name="Albersmeier A."/>
            <person name="Kalinowski J."/>
            <person name="Ruckert C."/>
        </authorList>
    </citation>
    <scope>NUCLEOTIDE SEQUENCE</scope>
    <source>
        <strain evidence="2">CGMCC 1.3617</strain>
    </source>
</reference>
<name>A0A917KQN9_9PROT</name>